<keyword evidence="10" id="KW-1185">Reference proteome</keyword>
<dbReference type="NCBIfam" id="TIGR01765">
    <property type="entry name" value="tspaseT_teng_N"/>
    <property type="match status" value="1"/>
</dbReference>
<dbReference type="InterPro" id="IPR051399">
    <property type="entry name" value="RNA-guided_DNA_endo/Transpos"/>
</dbReference>
<dbReference type="RefSeq" id="WP_226540671.1">
    <property type="nucleotide sequence ID" value="NZ_CP129014.1"/>
</dbReference>
<dbReference type="InterPro" id="IPR001959">
    <property type="entry name" value="Transposase"/>
</dbReference>
<evidence type="ECO:0000256" key="2">
    <source>
        <dbReference type="ARBA" id="ARBA00011044"/>
    </source>
</evidence>
<proteinExistence type="inferred from homology"/>
<evidence type="ECO:0000259" key="7">
    <source>
        <dbReference type="Pfam" id="PF01385"/>
    </source>
</evidence>
<comment type="similarity">
    <text evidence="1">In the C-terminal section; belongs to the transposase 35 family.</text>
</comment>
<feature type="region of interest" description="Disordered" evidence="6">
    <location>
        <begin position="211"/>
        <end position="233"/>
    </location>
</feature>
<name>A0ABY9K0N5_9BACI</name>
<dbReference type="NCBIfam" id="NF040570">
    <property type="entry name" value="guided_TnpB"/>
    <property type="match status" value="1"/>
</dbReference>
<dbReference type="InterPro" id="IPR010094">
    <property type="entry name" value="Transposase_put_N"/>
</dbReference>
<protein>
    <submittedName>
        <fullName evidence="9">Transposase</fullName>
    </submittedName>
</protein>
<dbReference type="NCBIfam" id="TIGR01766">
    <property type="entry name" value="IS200/IS605 family accessory protein TnpB-like domain"/>
    <property type="match status" value="1"/>
</dbReference>
<dbReference type="InterPro" id="IPR010095">
    <property type="entry name" value="Cas12f1-like_TNB"/>
</dbReference>
<feature type="domain" description="Probable transposase IS891/IS1136/IS1341" evidence="7">
    <location>
        <begin position="160"/>
        <end position="246"/>
    </location>
</feature>
<evidence type="ECO:0000256" key="3">
    <source>
        <dbReference type="ARBA" id="ARBA00022578"/>
    </source>
</evidence>
<gene>
    <name evidence="9" type="ORF">LC087_19030</name>
</gene>
<feature type="domain" description="Cas12f1-like TNB" evidence="8">
    <location>
        <begin position="285"/>
        <end position="351"/>
    </location>
</feature>
<keyword evidence="5" id="KW-0233">DNA recombination</keyword>
<keyword evidence="9" id="KW-0614">Plasmid</keyword>
<evidence type="ECO:0000256" key="1">
    <source>
        <dbReference type="ARBA" id="ARBA00008761"/>
    </source>
</evidence>
<keyword evidence="3" id="KW-0815">Transposition</keyword>
<dbReference type="SUPFAM" id="SSF57783">
    <property type="entry name" value="Zinc beta-ribbon"/>
    <property type="match status" value="1"/>
</dbReference>
<dbReference type="Pfam" id="PF01385">
    <property type="entry name" value="OrfB_IS605"/>
    <property type="match status" value="1"/>
</dbReference>
<evidence type="ECO:0000259" key="8">
    <source>
        <dbReference type="Pfam" id="PF07282"/>
    </source>
</evidence>
<dbReference type="Proteomes" id="UP001197974">
    <property type="component" value="Plasmid unnamed1"/>
</dbReference>
<dbReference type="EMBL" id="CP129014">
    <property type="protein sequence ID" value="WLR44402.1"/>
    <property type="molecule type" value="Genomic_DNA"/>
</dbReference>
<keyword evidence="4" id="KW-0238">DNA-binding</keyword>
<evidence type="ECO:0000256" key="4">
    <source>
        <dbReference type="ARBA" id="ARBA00023125"/>
    </source>
</evidence>
<dbReference type="Pfam" id="PF07282">
    <property type="entry name" value="Cas12f1-like_TNB"/>
    <property type="match status" value="1"/>
</dbReference>
<reference evidence="9 10" key="1">
    <citation type="submission" date="2023-06" db="EMBL/GenBank/DDBJ databases">
        <title>Five Gram-positive bacteria isolated from mangrove sediments in Shenzhen, Guangdong, China.</title>
        <authorList>
            <person name="Yu S."/>
            <person name="Zheng W."/>
            <person name="Huang Y."/>
        </authorList>
    </citation>
    <scope>NUCLEOTIDE SEQUENCE [LARGE SCALE GENOMIC DNA]</scope>
    <source>
        <strain evidence="9 10">SaN35-3</strain>
        <plasmid evidence="9 10">unnamed1</plasmid>
    </source>
</reference>
<evidence type="ECO:0000313" key="10">
    <source>
        <dbReference type="Proteomes" id="UP001197974"/>
    </source>
</evidence>
<organism evidence="9 10">
    <name type="scientific">Bacillus carboniphilus</name>
    <dbReference type="NCBI Taxonomy" id="86663"/>
    <lineage>
        <taxon>Bacteria</taxon>
        <taxon>Bacillati</taxon>
        <taxon>Bacillota</taxon>
        <taxon>Bacilli</taxon>
        <taxon>Bacillales</taxon>
        <taxon>Bacillaceae</taxon>
        <taxon>Bacillus</taxon>
    </lineage>
</organism>
<accession>A0ABY9K0N5</accession>
<comment type="similarity">
    <text evidence="2">In the N-terminal section; belongs to the transposase 2 family.</text>
</comment>
<evidence type="ECO:0000256" key="5">
    <source>
        <dbReference type="ARBA" id="ARBA00023172"/>
    </source>
</evidence>
<dbReference type="PANTHER" id="PTHR30405:SF26">
    <property type="entry name" value="TRANSPOSASE, PROBABLY IS605-TNPB FAMILY"/>
    <property type="match status" value="1"/>
</dbReference>
<feature type="compositionally biased region" description="Basic residues" evidence="6">
    <location>
        <begin position="211"/>
        <end position="228"/>
    </location>
</feature>
<dbReference type="PANTHER" id="PTHR30405">
    <property type="entry name" value="TRANSPOSASE"/>
    <property type="match status" value="1"/>
</dbReference>
<evidence type="ECO:0000256" key="6">
    <source>
        <dbReference type="SAM" id="MobiDB-lite"/>
    </source>
</evidence>
<evidence type="ECO:0000313" key="9">
    <source>
        <dbReference type="EMBL" id="WLR44402.1"/>
    </source>
</evidence>
<geneLocation type="plasmid" evidence="9 10">
    <name>unnamed1</name>
</geneLocation>
<sequence length="365" mass="41987">MLLTAKIKIVPDAEQHQYLVETMHCFNKACNRISEIAFQNKTFSKVKIQKLCYYEIRNEFKLSAQLVIRAIAKVAEAYKVSKKTKCTFRSTGAVVYDQRVLSFKGLESASISTLYGRINVPMVVSPYHQKVMKGQKIRGQADLIFVDSKFYLMLVFETPDTLLKETEKVLGIDLGIANIAVDSDQQIFSGKKINRLRKRYARIRKKLQAKGTKSAKRKLKQRSKKEKRMVKDMNHQMSKKIVEKASRHCSAIALEDLKNISKLKEKKNRKTVSKSQRTLLSNWSFYQLRQFIEYKSQKAGVPVLFVDPSYTSQTCSECGHTDKENRKSQSEFICTSCGYVAHADYNASLNIREKGYRQLAERRSA</sequence>